<organism evidence="2 3">
    <name type="scientific">Sorghum bicolor</name>
    <name type="common">Sorghum</name>
    <name type="synonym">Sorghum vulgare</name>
    <dbReference type="NCBI Taxonomy" id="4558"/>
    <lineage>
        <taxon>Eukaryota</taxon>
        <taxon>Viridiplantae</taxon>
        <taxon>Streptophyta</taxon>
        <taxon>Embryophyta</taxon>
        <taxon>Tracheophyta</taxon>
        <taxon>Spermatophyta</taxon>
        <taxon>Magnoliopsida</taxon>
        <taxon>Liliopsida</taxon>
        <taxon>Poales</taxon>
        <taxon>Poaceae</taxon>
        <taxon>PACMAD clade</taxon>
        <taxon>Panicoideae</taxon>
        <taxon>Andropogonodae</taxon>
        <taxon>Andropogoneae</taxon>
        <taxon>Sorghinae</taxon>
        <taxon>Sorghum</taxon>
    </lineage>
</organism>
<dbReference type="AlphaFoldDB" id="A0A194YJN3"/>
<evidence type="ECO:0000313" key="3">
    <source>
        <dbReference type="Proteomes" id="UP000000768"/>
    </source>
</evidence>
<feature type="region of interest" description="Disordered" evidence="1">
    <location>
        <begin position="1"/>
        <end position="24"/>
    </location>
</feature>
<dbReference type="EMBL" id="CM000769">
    <property type="protein sequence ID" value="KXG20163.1"/>
    <property type="molecule type" value="Genomic_DNA"/>
</dbReference>
<gene>
    <name evidence="2" type="ORF">SORBI_3010G165400</name>
</gene>
<evidence type="ECO:0000256" key="1">
    <source>
        <dbReference type="SAM" id="MobiDB-lite"/>
    </source>
</evidence>
<sequence>MAWSWRGVHRQQSESMPVVEDGLGSEKEKGDWICLINWLGLSVLLHRSMAMSDAGSGVTGFRLLVCDDGRLRTQMGDFLV</sequence>
<dbReference type="Proteomes" id="UP000000768">
    <property type="component" value="Chromosome 10"/>
</dbReference>
<keyword evidence="3" id="KW-1185">Reference proteome</keyword>
<name>A0A194YJN3_SORBI</name>
<protein>
    <submittedName>
        <fullName evidence="2">Uncharacterized protein</fullName>
    </submittedName>
</protein>
<dbReference type="Gramene" id="KXG20163">
    <property type="protein sequence ID" value="KXG20163"/>
    <property type="gene ID" value="SORBI_3010G165400"/>
</dbReference>
<proteinExistence type="predicted"/>
<accession>A0A194YJN3</accession>
<evidence type="ECO:0000313" key="2">
    <source>
        <dbReference type="EMBL" id="KXG20163.1"/>
    </source>
</evidence>
<dbReference type="InParanoid" id="A0A194YJN3"/>
<reference evidence="2 3" key="1">
    <citation type="journal article" date="2009" name="Nature">
        <title>The Sorghum bicolor genome and the diversification of grasses.</title>
        <authorList>
            <person name="Paterson A.H."/>
            <person name="Bowers J.E."/>
            <person name="Bruggmann R."/>
            <person name="Dubchak I."/>
            <person name="Grimwood J."/>
            <person name="Gundlach H."/>
            <person name="Haberer G."/>
            <person name="Hellsten U."/>
            <person name="Mitros T."/>
            <person name="Poliakov A."/>
            <person name="Schmutz J."/>
            <person name="Spannagl M."/>
            <person name="Tang H."/>
            <person name="Wang X."/>
            <person name="Wicker T."/>
            <person name="Bharti A.K."/>
            <person name="Chapman J."/>
            <person name="Feltus F.A."/>
            <person name="Gowik U."/>
            <person name="Grigoriev I.V."/>
            <person name="Lyons E."/>
            <person name="Maher C.A."/>
            <person name="Martis M."/>
            <person name="Narechania A."/>
            <person name="Otillar R.P."/>
            <person name="Penning B.W."/>
            <person name="Salamov A.A."/>
            <person name="Wang Y."/>
            <person name="Zhang L."/>
            <person name="Carpita N.C."/>
            <person name="Freeling M."/>
            <person name="Gingle A.R."/>
            <person name="Hash C.T."/>
            <person name="Keller B."/>
            <person name="Klein P."/>
            <person name="Kresovich S."/>
            <person name="McCann M.C."/>
            <person name="Ming R."/>
            <person name="Peterson D.G."/>
            <person name="Mehboob-ur-Rahman"/>
            <person name="Ware D."/>
            <person name="Westhoff P."/>
            <person name="Mayer K.F."/>
            <person name="Messing J."/>
            <person name="Rokhsar D.S."/>
        </authorList>
    </citation>
    <scope>NUCLEOTIDE SEQUENCE [LARGE SCALE GENOMIC DNA]</scope>
    <source>
        <strain evidence="3">cv. BTx623</strain>
    </source>
</reference>
<reference evidence="3" key="2">
    <citation type="journal article" date="2018" name="Plant J.">
        <title>The Sorghum bicolor reference genome: improved assembly, gene annotations, a transcriptome atlas, and signatures of genome organization.</title>
        <authorList>
            <person name="McCormick R.F."/>
            <person name="Truong S.K."/>
            <person name="Sreedasyam A."/>
            <person name="Jenkins J."/>
            <person name="Shu S."/>
            <person name="Sims D."/>
            <person name="Kennedy M."/>
            <person name="Amirebrahimi M."/>
            <person name="Weers B.D."/>
            <person name="McKinley B."/>
            <person name="Mattison A."/>
            <person name="Morishige D.T."/>
            <person name="Grimwood J."/>
            <person name="Schmutz J."/>
            <person name="Mullet J.E."/>
        </authorList>
    </citation>
    <scope>NUCLEOTIDE SEQUENCE [LARGE SCALE GENOMIC DNA]</scope>
    <source>
        <strain evidence="3">cv. BTx623</strain>
    </source>
</reference>